<accession>A0A5C4LPI9</accession>
<comment type="function">
    <text evidence="6">Binds the cellulose synthase activator, bis-(3'-5') cyclic diguanylic acid (c-di-GMP).</text>
</comment>
<evidence type="ECO:0000313" key="8">
    <source>
        <dbReference type="EMBL" id="TNC15706.1"/>
    </source>
</evidence>
<feature type="region of interest" description="Disordered" evidence="7">
    <location>
        <begin position="39"/>
        <end position="67"/>
    </location>
</feature>
<protein>
    <recommendedName>
        <fullName evidence="6">Cyclic di-GMP-binding protein</fullName>
    </recommendedName>
    <alternativeName>
        <fullName evidence="6">Cellulose synthase regulatory subunit</fullName>
    </alternativeName>
</protein>
<dbReference type="GO" id="GO:0005886">
    <property type="term" value="C:plasma membrane"/>
    <property type="evidence" value="ECO:0007669"/>
    <property type="project" value="UniProtKB-SubCell"/>
</dbReference>
<dbReference type="InterPro" id="IPR018513">
    <property type="entry name" value="Cell_synthase_bac"/>
</dbReference>
<dbReference type="PANTHER" id="PTHR39083">
    <property type="entry name" value="CYCLIC DI-GMP-BINDING PROTEIN"/>
    <property type="match status" value="1"/>
</dbReference>
<comment type="subunit">
    <text evidence="6">Tightly associated with the cellulose synthase catalytic subunit.</text>
</comment>
<keyword evidence="5 6" id="KW-0472">Membrane</keyword>
<evidence type="ECO:0000256" key="6">
    <source>
        <dbReference type="RuleBase" id="RU365021"/>
    </source>
</evidence>
<keyword evidence="9" id="KW-1185">Reference proteome</keyword>
<evidence type="ECO:0000256" key="2">
    <source>
        <dbReference type="ARBA" id="ARBA00022475"/>
    </source>
</evidence>
<keyword evidence="6" id="KW-0973">c-di-GMP</keyword>
<keyword evidence="4 6" id="KW-1133">Transmembrane helix</keyword>
<dbReference type="Pfam" id="PF03170">
    <property type="entry name" value="BcsB"/>
    <property type="match status" value="1"/>
</dbReference>
<dbReference type="PANTHER" id="PTHR39083:SF1">
    <property type="entry name" value="CYCLIC DI-GMP-BINDING PROTEIN"/>
    <property type="match status" value="1"/>
</dbReference>
<organism evidence="8 9">
    <name type="scientific">Methylobacterium terricola</name>
    <dbReference type="NCBI Taxonomy" id="2583531"/>
    <lineage>
        <taxon>Bacteria</taxon>
        <taxon>Pseudomonadati</taxon>
        <taxon>Pseudomonadota</taxon>
        <taxon>Alphaproteobacteria</taxon>
        <taxon>Hyphomicrobiales</taxon>
        <taxon>Methylobacteriaceae</taxon>
        <taxon>Methylobacterium</taxon>
    </lineage>
</organism>
<evidence type="ECO:0000313" key="9">
    <source>
        <dbReference type="Proteomes" id="UP000305267"/>
    </source>
</evidence>
<evidence type="ECO:0000256" key="5">
    <source>
        <dbReference type="ARBA" id="ARBA00023136"/>
    </source>
</evidence>
<comment type="pathway">
    <text evidence="6">Glycan metabolism; bacterial cellulose biosynthesis.</text>
</comment>
<comment type="caution">
    <text evidence="8">The sequence shown here is derived from an EMBL/GenBank/DDBJ whole genome shotgun (WGS) entry which is preliminary data.</text>
</comment>
<sequence>MRILLVPALGAVLAGTPVPGSPALAQTFSGFGPTPTMLLPGASPVRAPAAPPAPGSQAEAPIPAPAPTPRRLPAVASPLRLWGETGAVTWPLFVTAAEARAGGRFQVGFLSAISVLPESSSLTIGLNGAEIGRTAIDGARGLTLESVPVPPGALRPGFNALTIAVDQRHRVDCTVAATYELWTQIDPDTTGLLSASEGVADLGDLAAIRPGPDGAVPIRLIQTGERLSERRVEGLLAGAQALALAGRFAKPAVSFAPTPEAGDGVALAVAPAAELARSLDIAALGPVTGPRLALLPAGPERRPVVVVTGASEADTAAALAQLDALAAAPPHGAPEGLAVMREAGGHRIQGGESLTLADLGLRDEAVGGRTHRLVLDLALPHDLLAADYAKLALDLDATYPAGLAPGAQVSLSINGEAAGSVPLGRAGGEALRRRTVFLPLRLLRPGLNRIELLAELPRAGDATCAAPAGERLVLHASTRLTIPDLARIARQPDLAATAAAGFPYRAGADGRAPTLVVPAPDRDTMAAAATLATRLGLAAGRPIPFGFAAGRAGIVGPTVVVAAARSLDAPLLKAAGLDPQALRDVWSRRDEAAMQGSPARDVPPPEAGAAARRRLLRLGAPPGCRGPATPDSGLASFDLPDAALALAQGVTGPAPDDVLTLVTAPNPAALSEAVACLVQPLVWSRPRGRLALLAPDGAAASRLPETARYVATAPASFGNLRRVAAGWLSLNGGAYALMALACAGLLAAATHWLVRNLGRRTS</sequence>
<proteinExistence type="inferred from homology"/>
<evidence type="ECO:0000256" key="7">
    <source>
        <dbReference type="SAM" id="MobiDB-lite"/>
    </source>
</evidence>
<dbReference type="EMBL" id="VDDA01000001">
    <property type="protein sequence ID" value="TNC15706.1"/>
    <property type="molecule type" value="Genomic_DNA"/>
</dbReference>
<gene>
    <name evidence="8" type="ORF">FF100_00030</name>
</gene>
<dbReference type="AlphaFoldDB" id="A0A5C4LPI9"/>
<dbReference type="GO" id="GO:0030244">
    <property type="term" value="P:cellulose biosynthetic process"/>
    <property type="evidence" value="ECO:0007669"/>
    <property type="project" value="UniProtKB-KW"/>
</dbReference>
<feature type="transmembrane region" description="Helical" evidence="6">
    <location>
        <begin position="734"/>
        <end position="754"/>
    </location>
</feature>
<keyword evidence="2 6" id="KW-1003">Cell membrane</keyword>
<keyword evidence="6" id="KW-0135">Cellulose biosynthesis</keyword>
<evidence type="ECO:0000256" key="3">
    <source>
        <dbReference type="ARBA" id="ARBA00022692"/>
    </source>
</evidence>
<keyword evidence="6" id="KW-0997">Cell inner membrane</keyword>
<evidence type="ECO:0000256" key="4">
    <source>
        <dbReference type="ARBA" id="ARBA00022989"/>
    </source>
</evidence>
<dbReference type="Gene3D" id="2.60.120.260">
    <property type="entry name" value="Galactose-binding domain-like"/>
    <property type="match status" value="2"/>
</dbReference>
<dbReference type="UniPathway" id="UPA00694"/>
<dbReference type="Proteomes" id="UP000305267">
    <property type="component" value="Unassembled WGS sequence"/>
</dbReference>
<reference evidence="8 9" key="1">
    <citation type="submission" date="2019-06" db="EMBL/GenBank/DDBJ databases">
        <title>Genome of Methylobacterium sp. 17Sr1-39.</title>
        <authorList>
            <person name="Seo T."/>
        </authorList>
    </citation>
    <scope>NUCLEOTIDE SEQUENCE [LARGE SCALE GENOMIC DNA]</scope>
    <source>
        <strain evidence="8 9">17Sr1-39</strain>
    </source>
</reference>
<dbReference type="GO" id="GO:0006011">
    <property type="term" value="P:UDP-alpha-D-glucose metabolic process"/>
    <property type="evidence" value="ECO:0007669"/>
    <property type="project" value="InterPro"/>
</dbReference>
<dbReference type="RefSeq" id="WP_139033529.1">
    <property type="nucleotide sequence ID" value="NZ_VDDA01000001.1"/>
</dbReference>
<comment type="similarity">
    <text evidence="6">Belongs to the AcsB/BcsB family.</text>
</comment>
<keyword evidence="3 6" id="KW-0812">Transmembrane</keyword>
<evidence type="ECO:0000256" key="1">
    <source>
        <dbReference type="ARBA" id="ARBA00004162"/>
    </source>
</evidence>
<comment type="subcellular location">
    <subcellularLocation>
        <location evidence="6">Cell inner membrane</location>
    </subcellularLocation>
    <subcellularLocation>
        <location evidence="1">Cell membrane</location>
        <topology evidence="1">Single-pass membrane protein</topology>
    </subcellularLocation>
</comment>
<dbReference type="OrthoDB" id="7615145at2"/>
<name>A0A5C4LPI9_9HYPH</name>